<reference evidence="3 4" key="1">
    <citation type="submission" date="2024-01" db="EMBL/GenBank/DDBJ databases">
        <title>A draft genome for the cacao thread blight pathogen Marasmiellus scandens.</title>
        <authorList>
            <person name="Baruah I.K."/>
            <person name="Leung J."/>
            <person name="Bukari Y."/>
            <person name="Amoako-Attah I."/>
            <person name="Meinhardt L.W."/>
            <person name="Bailey B.A."/>
            <person name="Cohen S.P."/>
        </authorList>
    </citation>
    <scope>NUCLEOTIDE SEQUENCE [LARGE SCALE GENOMIC DNA]</scope>
    <source>
        <strain evidence="3 4">GH-19</strain>
    </source>
</reference>
<evidence type="ECO:0000256" key="1">
    <source>
        <dbReference type="SAM" id="Coils"/>
    </source>
</evidence>
<proteinExistence type="predicted"/>
<feature type="coiled-coil region" evidence="1">
    <location>
        <begin position="195"/>
        <end position="229"/>
    </location>
</feature>
<accession>A0ABR1IQE0</accession>
<dbReference type="Proteomes" id="UP001498398">
    <property type="component" value="Unassembled WGS sequence"/>
</dbReference>
<evidence type="ECO:0000313" key="4">
    <source>
        <dbReference type="Proteomes" id="UP001498398"/>
    </source>
</evidence>
<protein>
    <submittedName>
        <fullName evidence="3">Uncharacterized protein</fullName>
    </submittedName>
</protein>
<keyword evidence="1" id="KW-0175">Coiled coil</keyword>
<comment type="caution">
    <text evidence="3">The sequence shown here is derived from an EMBL/GenBank/DDBJ whole genome shotgun (WGS) entry which is preliminary data.</text>
</comment>
<sequence>MSGTPLQLYKSPKGNMLGKRTYVFDIFYQFSTDSKTQEESRRSKELIDSYKEQLKNFEEDLAKSHSEKSEAEAQLQTLRVEFNAIKDRSQQEESRDLASLRNERNSLETSLDTAKRDLQTQRAKHRRQTQSSLLGKDIMIDRLERRLGEAQQCNGTLQADKEALGVQLDHLRAAAQKQSRLSETLQKDKEDEDVLARTRAEVEKLMKLNAEKTAEVDSIRLQLEQLQATSATSSTSRPDWFTSVRGLGRSLRSVDVDRELHAIRQQEIGERQSRRRTYQIGEEIETPDLPRNSGNSKFQKSYKPSRFTKAGRDMCGHEPDDDEDADIEDEGENFNRRKGKQRQQDLDSDQEQSSSEGSSEESEGERDENDEEKDDFAVRMRYKRKGVRTKWTPDEQRININRLARSLLLYCLNAQHCYEIFARDGVSMERLTQFEEDPELYGPKLRNSRLDKRGLTTRKILNNDWNQALISKLSGEAEYIVDKCKDNRFGQQKINWPALFEERL</sequence>
<organism evidence="3 4">
    <name type="scientific">Marasmiellus scandens</name>
    <dbReference type="NCBI Taxonomy" id="2682957"/>
    <lineage>
        <taxon>Eukaryota</taxon>
        <taxon>Fungi</taxon>
        <taxon>Dikarya</taxon>
        <taxon>Basidiomycota</taxon>
        <taxon>Agaricomycotina</taxon>
        <taxon>Agaricomycetes</taxon>
        <taxon>Agaricomycetidae</taxon>
        <taxon>Agaricales</taxon>
        <taxon>Marasmiineae</taxon>
        <taxon>Omphalotaceae</taxon>
        <taxon>Marasmiellus</taxon>
    </lineage>
</organism>
<feature type="compositionally biased region" description="Acidic residues" evidence="2">
    <location>
        <begin position="358"/>
        <end position="374"/>
    </location>
</feature>
<name>A0ABR1IQE0_9AGAR</name>
<evidence type="ECO:0000313" key="3">
    <source>
        <dbReference type="EMBL" id="KAK7435876.1"/>
    </source>
</evidence>
<keyword evidence="4" id="KW-1185">Reference proteome</keyword>
<dbReference type="EMBL" id="JBANRG010000101">
    <property type="protein sequence ID" value="KAK7435876.1"/>
    <property type="molecule type" value="Genomic_DNA"/>
</dbReference>
<feature type="compositionally biased region" description="Acidic residues" evidence="2">
    <location>
        <begin position="319"/>
        <end position="332"/>
    </location>
</feature>
<gene>
    <name evidence="3" type="ORF">VKT23_019407</name>
</gene>
<feature type="region of interest" description="Disordered" evidence="2">
    <location>
        <begin position="86"/>
        <end position="130"/>
    </location>
</feature>
<feature type="compositionally biased region" description="Basic and acidic residues" evidence="2">
    <location>
        <begin position="86"/>
        <end position="106"/>
    </location>
</feature>
<evidence type="ECO:0000256" key="2">
    <source>
        <dbReference type="SAM" id="MobiDB-lite"/>
    </source>
</evidence>
<feature type="region of interest" description="Disordered" evidence="2">
    <location>
        <begin position="267"/>
        <end position="378"/>
    </location>
</feature>